<keyword evidence="4 11" id="KW-0863">Zinc-finger</keyword>
<evidence type="ECO:0000256" key="12">
    <source>
        <dbReference type="SAM" id="SignalP"/>
    </source>
</evidence>
<dbReference type="WBParaSite" id="TMUE_1000005914.1">
    <property type="protein sequence ID" value="TMUE_1000005914.1"/>
    <property type="gene ID" value="WBGene00285991"/>
</dbReference>
<dbReference type="InterPro" id="IPR001728">
    <property type="entry name" value="ThyrH_rcpt"/>
</dbReference>
<dbReference type="InterPro" id="IPR013088">
    <property type="entry name" value="Znf_NHR/GATA"/>
</dbReference>
<dbReference type="GO" id="GO:0008270">
    <property type="term" value="F:zinc ion binding"/>
    <property type="evidence" value="ECO:0007669"/>
    <property type="project" value="UniProtKB-KW"/>
</dbReference>
<feature type="signal peptide" evidence="12">
    <location>
        <begin position="1"/>
        <end position="20"/>
    </location>
</feature>
<dbReference type="Gene3D" id="3.30.50.10">
    <property type="entry name" value="Erythroid Transcription Factor GATA-1, subunit A"/>
    <property type="match status" value="1"/>
</dbReference>
<dbReference type="SUPFAM" id="SSF48508">
    <property type="entry name" value="Nuclear receptor ligand-binding domain"/>
    <property type="match status" value="1"/>
</dbReference>
<keyword evidence="3 11" id="KW-0479">Metal-binding</keyword>
<dbReference type="InterPro" id="IPR035500">
    <property type="entry name" value="NHR-like_dom_sf"/>
</dbReference>
<dbReference type="FunFam" id="3.30.50.10:FF:000003">
    <property type="entry name" value="Nuclear orphan receptor ROR-beta"/>
    <property type="match status" value="1"/>
</dbReference>
<evidence type="ECO:0000256" key="9">
    <source>
        <dbReference type="ARBA" id="ARBA00023170"/>
    </source>
</evidence>
<dbReference type="InterPro" id="IPR044101">
    <property type="entry name" value="NR_DBD_ROR"/>
</dbReference>
<evidence type="ECO:0000256" key="10">
    <source>
        <dbReference type="ARBA" id="ARBA00023242"/>
    </source>
</evidence>
<evidence type="ECO:0000256" key="5">
    <source>
        <dbReference type="ARBA" id="ARBA00022833"/>
    </source>
</evidence>
<dbReference type="InterPro" id="IPR001628">
    <property type="entry name" value="Znf_hrmn_rcpt"/>
</dbReference>
<keyword evidence="10 11" id="KW-0539">Nucleus</keyword>
<dbReference type="PROSITE" id="PS51030">
    <property type="entry name" value="NUCLEAR_REC_DBD_2"/>
    <property type="match status" value="1"/>
</dbReference>
<evidence type="ECO:0000256" key="3">
    <source>
        <dbReference type="ARBA" id="ARBA00022723"/>
    </source>
</evidence>
<dbReference type="CDD" id="cd06968">
    <property type="entry name" value="NR_DBD_ROR"/>
    <property type="match status" value="1"/>
</dbReference>
<accession>A0A5S6QFE9</accession>
<dbReference type="SMART" id="SM00399">
    <property type="entry name" value="ZnF_C4"/>
    <property type="match status" value="1"/>
</dbReference>
<dbReference type="PRINTS" id="PR00398">
    <property type="entry name" value="STRDHORMONER"/>
</dbReference>
<name>A0A5S6QFE9_TRIMR</name>
<dbReference type="PRINTS" id="PR00047">
    <property type="entry name" value="STROIDFINGER"/>
</dbReference>
<dbReference type="InterPro" id="IPR000536">
    <property type="entry name" value="Nucl_hrmn_rcpt_lig-bd"/>
</dbReference>
<dbReference type="PROSITE" id="PS00031">
    <property type="entry name" value="NUCLEAR_REC_DBD_1"/>
    <property type="match status" value="1"/>
</dbReference>
<dbReference type="InterPro" id="IPR001723">
    <property type="entry name" value="Nuclear_hrmn_rcpt"/>
</dbReference>
<evidence type="ECO:0000256" key="6">
    <source>
        <dbReference type="ARBA" id="ARBA00023015"/>
    </source>
</evidence>
<evidence type="ECO:0000313" key="15">
    <source>
        <dbReference type="Proteomes" id="UP000046395"/>
    </source>
</evidence>
<evidence type="ECO:0000256" key="11">
    <source>
        <dbReference type="RuleBase" id="RU004334"/>
    </source>
</evidence>
<organism evidence="15 16">
    <name type="scientific">Trichuris muris</name>
    <name type="common">Mouse whipworm</name>
    <dbReference type="NCBI Taxonomy" id="70415"/>
    <lineage>
        <taxon>Eukaryota</taxon>
        <taxon>Metazoa</taxon>
        <taxon>Ecdysozoa</taxon>
        <taxon>Nematoda</taxon>
        <taxon>Enoplea</taxon>
        <taxon>Dorylaimia</taxon>
        <taxon>Trichinellida</taxon>
        <taxon>Trichuridae</taxon>
        <taxon>Trichuris</taxon>
    </lineage>
</organism>
<dbReference type="PROSITE" id="PS51843">
    <property type="entry name" value="NR_LBD"/>
    <property type="match status" value="1"/>
</dbReference>
<dbReference type="PANTHER" id="PTHR45805">
    <property type="entry name" value="NUCLEAR HORMONE RECEPTOR HR3-RELATED"/>
    <property type="match status" value="1"/>
</dbReference>
<feature type="domain" description="Nuclear receptor" evidence="13">
    <location>
        <begin position="200"/>
        <end position="275"/>
    </location>
</feature>
<evidence type="ECO:0000256" key="4">
    <source>
        <dbReference type="ARBA" id="ARBA00022771"/>
    </source>
</evidence>
<dbReference type="STRING" id="70415.A0A5S6QFE9"/>
<dbReference type="PANTHER" id="PTHR45805:SF2">
    <property type="entry name" value="NUCLEAR HORMONE RECEPTOR HR3-RELATED"/>
    <property type="match status" value="1"/>
</dbReference>
<comment type="subcellular location">
    <subcellularLocation>
        <location evidence="1 11">Nucleus</location>
    </subcellularLocation>
</comment>
<evidence type="ECO:0000313" key="16">
    <source>
        <dbReference type="WBParaSite" id="TMUE_1000005914.1"/>
    </source>
</evidence>
<keyword evidence="15" id="KW-1185">Reference proteome</keyword>
<dbReference type="Gene3D" id="1.10.565.10">
    <property type="entry name" value="Retinoid X Receptor"/>
    <property type="match status" value="1"/>
</dbReference>
<dbReference type="GO" id="GO:0000978">
    <property type="term" value="F:RNA polymerase II cis-regulatory region sequence-specific DNA binding"/>
    <property type="evidence" value="ECO:0007669"/>
    <property type="project" value="TreeGrafter"/>
</dbReference>
<feature type="domain" description="NR LBD" evidence="14">
    <location>
        <begin position="414"/>
        <end position="657"/>
    </location>
</feature>
<keyword evidence="5 11" id="KW-0862">Zinc</keyword>
<evidence type="ECO:0000256" key="2">
    <source>
        <dbReference type="ARBA" id="ARBA00008092"/>
    </source>
</evidence>
<dbReference type="WBParaSite" id="TMUE_1000005914.2">
    <property type="protein sequence ID" value="TMUE_1000005914.2"/>
    <property type="gene ID" value="WBGene00285991"/>
</dbReference>
<proteinExistence type="inferred from homology"/>
<reference evidence="16" key="2">
    <citation type="submission" date="2019-12" db="UniProtKB">
        <authorList>
            <consortium name="WormBaseParasite"/>
        </authorList>
    </citation>
    <scope>IDENTIFICATION</scope>
</reference>
<keyword evidence="12" id="KW-0732">Signal</keyword>
<evidence type="ECO:0000259" key="13">
    <source>
        <dbReference type="PROSITE" id="PS51030"/>
    </source>
</evidence>
<dbReference type="AlphaFoldDB" id="A0A5S6QFE9"/>
<dbReference type="PRINTS" id="PR00546">
    <property type="entry name" value="THYROIDHORMR"/>
</dbReference>
<dbReference type="Proteomes" id="UP000046395">
    <property type="component" value="Unassembled WGS sequence"/>
</dbReference>
<reference evidence="15" key="1">
    <citation type="submission" date="2014-03" db="EMBL/GenBank/DDBJ databases">
        <title>The whipworm genome and dual-species transcriptomics of an intimate host-pathogen interaction.</title>
        <authorList>
            <person name="Foth B.J."/>
            <person name="Tsai I.J."/>
            <person name="Reid A.J."/>
            <person name="Bancroft A.J."/>
            <person name="Nichol S."/>
            <person name="Tracey A."/>
            <person name="Holroyd N."/>
            <person name="Cotton J.A."/>
            <person name="Stanley E.J."/>
            <person name="Zarowiecki M."/>
            <person name="Liu J.Z."/>
            <person name="Huckvale T."/>
            <person name="Cooper P.J."/>
            <person name="Grencis R.K."/>
            <person name="Berriman M."/>
        </authorList>
    </citation>
    <scope>NUCLEOTIDE SEQUENCE [LARGE SCALE GENOMIC DNA]</scope>
    <source>
        <strain evidence="15">Edinburgh</strain>
    </source>
</reference>
<dbReference type="Pfam" id="PF00105">
    <property type="entry name" value="zf-C4"/>
    <property type="match status" value="1"/>
</dbReference>
<dbReference type="SMART" id="SM00430">
    <property type="entry name" value="HOLI"/>
    <property type="match status" value="1"/>
</dbReference>
<evidence type="ECO:0000256" key="7">
    <source>
        <dbReference type="ARBA" id="ARBA00023125"/>
    </source>
</evidence>
<evidence type="ECO:0000259" key="14">
    <source>
        <dbReference type="PROSITE" id="PS51843"/>
    </source>
</evidence>
<feature type="chain" id="PRO_5044624285" evidence="12">
    <location>
        <begin position="21"/>
        <end position="659"/>
    </location>
</feature>
<dbReference type="GO" id="GO:0005634">
    <property type="term" value="C:nucleus"/>
    <property type="evidence" value="ECO:0007669"/>
    <property type="project" value="UniProtKB-SubCell"/>
</dbReference>
<protein>
    <submittedName>
        <fullName evidence="16">Nuclear receptor domain-containing protein</fullName>
    </submittedName>
</protein>
<dbReference type="GO" id="GO:0004879">
    <property type="term" value="F:nuclear receptor activity"/>
    <property type="evidence" value="ECO:0007669"/>
    <property type="project" value="InterPro"/>
</dbReference>
<keyword evidence="6 11" id="KW-0805">Transcription regulation</keyword>
<comment type="similarity">
    <text evidence="2">Belongs to the nuclear hormone receptor family. NR1 subfamily.</text>
</comment>
<dbReference type="Pfam" id="PF00104">
    <property type="entry name" value="Hormone_recep"/>
    <property type="match status" value="1"/>
</dbReference>
<keyword evidence="9 11" id="KW-0675">Receptor</keyword>
<sequence length="659" mass="73373">MLLLSIISVLTLALSDRSNGLTLKLDNGRHGINFGRAAAPDVLDADKYEAVYLTSNCPPAVCSHDCDCKVRMNNGCPIYYCSGSFIREPCSSDSDCKATGTCENSSNGHRNSEAKRDKIHTAACNHTATSPGVPEFRCSHSADNCNFCGALGNCVPIRHKTAASLVVDSVVLLRLSAGLAFVTQHQMPRMESKFDAGIEVIPCKVCGDKSSGVHYGVITCEGCKGFFRRSQDTATKYQCQRNKNCIVDRQNRNRCQYCRLKKCLELGMSREAVKFGRMSKKEREKVSHEVHMYKQIQEPVPTSQVVQAVLPASCADHAYDQYSGSSTQYSSRSVNSHYHANDARGIGNGYFYQPITPASNNQTPTYVAQAPLYTSTRLATYADTSTPTLAVESPLTSGVRTWTEPSEESTQIIDNSSTVKAVLAAHTLTCTYTREQRQQFMQASKDGDLPIFVKYRSMTRLQWWSDCASKLTVAVQQIIEFAKLLPGFMNLQQEDQVMLLKAGVFEVALIRMSSLYDLNMNSVLYGNVYIPTTFFCSDDEVEQQFVLNIFTLVRELASMFLTETELALYAALVLICPGRDGVINQQKVQEMHELFYDCLANEVCSTHTNYPTLMHKLTSYMSTLSDLALQHITVLSKFDKPALVELPALYKELFYVNSY</sequence>
<evidence type="ECO:0000256" key="1">
    <source>
        <dbReference type="ARBA" id="ARBA00004123"/>
    </source>
</evidence>
<keyword evidence="7 11" id="KW-0238">DNA-binding</keyword>
<dbReference type="SUPFAM" id="SSF57716">
    <property type="entry name" value="Glucocorticoid receptor-like (DNA-binding domain)"/>
    <property type="match status" value="1"/>
</dbReference>
<keyword evidence="8 11" id="KW-0804">Transcription</keyword>
<evidence type="ECO:0000256" key="8">
    <source>
        <dbReference type="ARBA" id="ARBA00023163"/>
    </source>
</evidence>